<dbReference type="GO" id="GO:0004252">
    <property type="term" value="F:serine-type endopeptidase activity"/>
    <property type="evidence" value="ECO:0007669"/>
    <property type="project" value="InterPro"/>
</dbReference>
<dbReference type="PANTHER" id="PTHR33928:SF2">
    <property type="entry name" value="PECTATE LYASE SUPERFAMILY PROTEIN DOMAIN-CONTAINING PROTEIN-RELATED"/>
    <property type="match status" value="1"/>
</dbReference>
<dbReference type="GO" id="GO:0006508">
    <property type="term" value="P:proteolysis"/>
    <property type="evidence" value="ECO:0007669"/>
    <property type="project" value="InterPro"/>
</dbReference>
<evidence type="ECO:0000259" key="3">
    <source>
        <dbReference type="Pfam" id="PF12708"/>
    </source>
</evidence>
<dbReference type="InterPro" id="IPR012334">
    <property type="entry name" value="Pectin_lyas_fold"/>
</dbReference>
<dbReference type="InterPro" id="IPR024535">
    <property type="entry name" value="RHGA/B-epi-like_pectate_lyase"/>
</dbReference>
<keyword evidence="2" id="KW-0732">Signal</keyword>
<sequence>MKRFIVCMVALANSAIIPAVSAGISRNGWQDVTHGFRLQNYPAEFQRAPPASPSYMVDNTDNVRGVAPSKGKYNGPVWPDSGSFEGYMKKLAEKRASTGNTLTNTDDNNTFWLSVLGPHGKAPLAEDNYVFYRNVLDYGADNTGASNTEEAINAAIMDGNRCGEDCGSTTARPALIYFPPGTYKICTPIIQYYFTQFVGDPNDRPIIKGCDTFTGMALMDVNPYIPGSGINWYIPQNQFFRQIRNFVFDLKSMPAATDENGQPLVPTGIHWQVSQACTLQNLLFQMPTYDDLGKPPTHVGIFTENGSGGFVSDLVFQGGAIGWRVGSQQYTATSLQFSNCTTAVNMVWDWGFNWHKIEIDGGSIAFNISGIGGLSDQGVGSVSIIDSTVKNVPIGILAAPLAANVVLDNTAFTNVGTIMVLSGTNDPIIEGTNGTKDFALWDYGKHYINNQGASSMGESIDDHPRPSPLLDDTGKLFTRLRPQYESLPVSSFLVATDEGCFNNGTGDNTDAINAFLKKALDAKQVAYFPAGIYSVQGTVTFPTGSQIQGSGWSQIQATGTYFSNMTDPKVVVRVGEVGDVGTMEIADMLFTTKGATAGAIMMEWNLHESTQGAAALWDSHIRIGGANGTDLDSTACPKSSQNEACIGASLLLHVTKDASGYFENFWAWVADHNIDMSLPREMNSTKSQISVFGARGILIESQGPVWLYGSGSEHLMFYQYQLLGAKNVYLGHLQTESPYFQPQPIAPSPMDKALGVFSEDPNWADCKTDTCKMAWGLRILNSESVMVHGAGMYSFFNSFSPTCTNSDNCQDHIMEVRGSKDISIYNIFTKGVVEIATGSGNESSIELADGNQHGFTSEISVWFPLDSQESTGDSQPQDGGSGPQDGANIVYVGPEVYQNHTVQCPSPPCILVMPPTTLATPTTIYIDPYTTEVEVGQSQNGTFSATTTTLTITVASIVTSVIPVANYNYTGEESEGAPLWITPSIDLPPTPIVLTKPDGVVTTRTLTLPPWPQITFSDTPGTSNNASVYTLTVPQSSGATSDWTLVLPTPITNKPPMTVPCPFEDRMYLTEQDVWVHVPGSCPTGAVSTTIPWDCAPTATFFLAVETTASFNFGCIHWTGVGTDLHTFSQFPTGVYIELLDKEPDDDDEDNTSHCDGFYIFFICIPFPHFNVDLSWVQLHFPQPGPFVIIGPPPIRFPTIHGIEIGLPKLPGPWPPITIDPHGHPVMPQEEPTNCESQEAEVCATSTFISTTVIDSSTSTITSSATTECNTITACVITEVDQDTTSATGDYCTLPTPAAAERIQQISDNTTAPAEDQEAHQFQPPTYFDDDGYDYTPMPPPPGFDHAMIWPKNPGNSEEVARITDWLKTTASEAGREHYASYKEMKANGFGDDGSDWTMLIFVEDMRNCHIDAFKTMFQAEIACIYGIYQRTKQCLGPSGDSATWNSATRPHMETDLNKNASEQNQIQRRTLKMLEADEQWELSQVAVAPGEAWFESSGSQWPDDMKYPIDDSFGAGQTIFVTEDAFWYNHDELWSSSEDGDSRPPISVLPGLQWSDSNRFRSDETHPARKEEYRHGTGVTSKAIGWRLGLAKHAQAILLDSDYTHPSDFRNVIYERHVEKLVRTWNKVKQDYAEDPSRRGTYTLTNSMMFDGIALRFFSYCPTFKKRWHDLVDKLVNELDVVFVQTLHNNYHEYKDSYAGYPPLWCDPNEPDKIENLICVGGVDVVGRIAGFSPWTADLVMAPAYDVFAATSRLAIDGQQFGNSYATPLIAGLVAYWRGLPDIKNGWGEELKDPANVKKLLRYMQRPLDPNNLARGLDKSKITVWDAYNARGMDPPMVPFIWSGEYKGQNCLTNPDIHPGCPRGSLADLVPSGAGCNQPTSGTCIAATKAPTNTAGPGAFSNPLTFQTGPATVTCAPGAPECGALCTGFYCGSTATANSSTVVPPDHYDPEDPAHASTVTEGITATQPQTTSKTSLSIATIYSTMDVTSTMFCPERGVCLDGNLCLPTQPPCPKWEDVGVPLCPRNKPSCKSPQTTTSCLEKRHEAAAPTSTAGPTPLPANVTQQDTGLSIWQRRGVNSQEDDYLCLAGKGACSVTHYCNDADCVKPSGVQRVACVEAQIVLLTRATVKEAFVTITEDGKVACAFSIYCFVSEGEDCLEQQIKDGGGGVECAFIGRIASWTNGLSDMEFVSNTGGADYSYHLFFALREAGLNVCYARRDPTQEFAMCYRTEWAALDGACSPAIGGKFIAPRHGRQGYRSFGLLDASLNETVV</sequence>
<feature type="domain" description="Rhamnogalacturonase A/B/Epimerase-like pectate lyase" evidence="3">
    <location>
        <begin position="495"/>
        <end position="561"/>
    </location>
</feature>
<dbReference type="SUPFAM" id="SSF51126">
    <property type="entry name" value="Pectin lyase-like"/>
    <property type="match status" value="2"/>
</dbReference>
<keyword evidence="5" id="KW-1185">Reference proteome</keyword>
<dbReference type="InterPro" id="IPR011050">
    <property type="entry name" value="Pectin_lyase_fold/virulence"/>
</dbReference>
<dbReference type="SUPFAM" id="SSF52743">
    <property type="entry name" value="Subtilisin-like"/>
    <property type="match status" value="1"/>
</dbReference>
<organism evidence="4 5">
    <name type="scientific">Cercophora samala</name>
    <dbReference type="NCBI Taxonomy" id="330535"/>
    <lineage>
        <taxon>Eukaryota</taxon>
        <taxon>Fungi</taxon>
        <taxon>Dikarya</taxon>
        <taxon>Ascomycota</taxon>
        <taxon>Pezizomycotina</taxon>
        <taxon>Sordariomycetes</taxon>
        <taxon>Sordariomycetidae</taxon>
        <taxon>Sordariales</taxon>
        <taxon>Lasiosphaeriaceae</taxon>
        <taxon>Cercophora</taxon>
    </lineage>
</organism>
<reference evidence="4" key="1">
    <citation type="submission" date="2023-06" db="EMBL/GenBank/DDBJ databases">
        <title>Genome-scale phylogeny and comparative genomics of the fungal order Sordariales.</title>
        <authorList>
            <consortium name="Lawrence Berkeley National Laboratory"/>
            <person name="Hensen N."/>
            <person name="Bonometti L."/>
            <person name="Westerberg I."/>
            <person name="Brannstrom I.O."/>
            <person name="Guillou S."/>
            <person name="Cros-Aarteil S."/>
            <person name="Calhoun S."/>
            <person name="Haridas S."/>
            <person name="Kuo A."/>
            <person name="Mondo S."/>
            <person name="Pangilinan J."/>
            <person name="Riley R."/>
            <person name="Labutti K."/>
            <person name="Andreopoulos B."/>
            <person name="Lipzen A."/>
            <person name="Chen C."/>
            <person name="Yanf M."/>
            <person name="Daum C."/>
            <person name="Ng V."/>
            <person name="Clum A."/>
            <person name="Steindorff A."/>
            <person name="Ohm R."/>
            <person name="Martin F."/>
            <person name="Silar P."/>
            <person name="Natvig D."/>
            <person name="Lalanne C."/>
            <person name="Gautier V."/>
            <person name="Ament-Velasquez S.L."/>
            <person name="Kruys A."/>
            <person name="Hutchinson M.I."/>
            <person name="Powell A.J."/>
            <person name="Barry K."/>
            <person name="Miller A.N."/>
            <person name="Grigoriev I.V."/>
            <person name="Debuchy R."/>
            <person name="Gladieux P."/>
            <person name="Thoren M.H."/>
            <person name="Johannesson H."/>
        </authorList>
    </citation>
    <scope>NUCLEOTIDE SEQUENCE</scope>
    <source>
        <strain evidence="4">CBS 307.81</strain>
    </source>
</reference>
<evidence type="ECO:0000313" key="5">
    <source>
        <dbReference type="Proteomes" id="UP001174997"/>
    </source>
</evidence>
<dbReference type="Gene3D" id="3.40.50.200">
    <property type="entry name" value="Peptidase S8/S53 domain"/>
    <property type="match status" value="1"/>
</dbReference>
<dbReference type="Proteomes" id="UP001174997">
    <property type="component" value="Unassembled WGS sequence"/>
</dbReference>
<gene>
    <name evidence="4" type="ORF">QBC41DRAFT_394499</name>
</gene>
<accession>A0AA39ZC31</accession>
<dbReference type="CDD" id="cd23668">
    <property type="entry name" value="GH55_beta13glucanase-like"/>
    <property type="match status" value="1"/>
</dbReference>
<feature type="signal peptide" evidence="2">
    <location>
        <begin position="1"/>
        <end position="22"/>
    </location>
</feature>
<dbReference type="InterPro" id="IPR039279">
    <property type="entry name" value="QRT3-like"/>
</dbReference>
<dbReference type="Pfam" id="PF12708">
    <property type="entry name" value="Pect-lyase_RHGA_epim"/>
    <property type="match status" value="2"/>
</dbReference>
<dbReference type="InterPro" id="IPR036852">
    <property type="entry name" value="Peptidase_S8/S53_dom_sf"/>
</dbReference>
<dbReference type="GO" id="GO:0004650">
    <property type="term" value="F:polygalacturonase activity"/>
    <property type="evidence" value="ECO:0007669"/>
    <property type="project" value="InterPro"/>
</dbReference>
<evidence type="ECO:0000313" key="4">
    <source>
        <dbReference type="EMBL" id="KAK0668228.1"/>
    </source>
</evidence>
<feature type="region of interest" description="Disordered" evidence="1">
    <location>
        <begin position="866"/>
        <end position="887"/>
    </location>
</feature>
<name>A0AA39ZC31_9PEZI</name>
<dbReference type="EMBL" id="JAULSY010000060">
    <property type="protein sequence ID" value="KAK0668228.1"/>
    <property type="molecule type" value="Genomic_DNA"/>
</dbReference>
<comment type="caution">
    <text evidence="4">The sequence shown here is derived from an EMBL/GenBank/DDBJ whole genome shotgun (WGS) entry which is preliminary data.</text>
</comment>
<feature type="domain" description="Rhamnogalacturonase A/B/Epimerase-like pectate lyase" evidence="3">
    <location>
        <begin position="132"/>
        <end position="361"/>
    </location>
</feature>
<feature type="chain" id="PRO_5041208292" evidence="2">
    <location>
        <begin position="23"/>
        <end position="2273"/>
    </location>
</feature>
<dbReference type="PANTHER" id="PTHR33928">
    <property type="entry name" value="POLYGALACTURONASE QRT3"/>
    <property type="match status" value="1"/>
</dbReference>
<proteinExistence type="predicted"/>
<evidence type="ECO:0000256" key="2">
    <source>
        <dbReference type="SAM" id="SignalP"/>
    </source>
</evidence>
<evidence type="ECO:0000256" key="1">
    <source>
        <dbReference type="SAM" id="MobiDB-lite"/>
    </source>
</evidence>
<dbReference type="Gene3D" id="2.160.20.10">
    <property type="entry name" value="Single-stranded right-handed beta-helix, Pectin lyase-like"/>
    <property type="match status" value="2"/>
</dbReference>
<protein>
    <submittedName>
        <fullName evidence="4">Glucan 1,3-beta-glucosidase</fullName>
    </submittedName>
</protein>